<reference evidence="2 3" key="1">
    <citation type="journal article" date="2019" name="Int. J. Syst. Evol. Microbiol.">
        <title>The Global Catalogue of Microorganisms (GCM) 10K type strain sequencing project: providing services to taxonomists for standard genome sequencing and annotation.</title>
        <authorList>
            <consortium name="The Broad Institute Genomics Platform"/>
            <consortium name="The Broad Institute Genome Sequencing Center for Infectious Disease"/>
            <person name="Wu L."/>
            <person name="Ma J."/>
        </authorList>
    </citation>
    <scope>NUCLEOTIDE SEQUENCE [LARGE SCALE GENOMIC DNA]</scope>
    <source>
        <strain evidence="2 3">JCM 11896</strain>
    </source>
</reference>
<keyword evidence="1" id="KW-0472">Membrane</keyword>
<proteinExistence type="predicted"/>
<sequence>MAEQGGTGRDGRARTRPDPVGLVAGLLSLLVAAAGITGTGPWEVVDIRWLLAGTAVVAGIAFLVASVRNSRAATDD</sequence>
<organism evidence="2 3">
    <name type="scientific">Pseudonocardia kongjuensis</name>
    <dbReference type="NCBI Taxonomy" id="102227"/>
    <lineage>
        <taxon>Bacteria</taxon>
        <taxon>Bacillati</taxon>
        <taxon>Actinomycetota</taxon>
        <taxon>Actinomycetes</taxon>
        <taxon>Pseudonocardiales</taxon>
        <taxon>Pseudonocardiaceae</taxon>
        <taxon>Pseudonocardia</taxon>
    </lineage>
</organism>
<keyword evidence="1" id="KW-1133">Transmembrane helix</keyword>
<dbReference type="EMBL" id="BAAAJK010000053">
    <property type="protein sequence ID" value="GAA1401457.1"/>
    <property type="molecule type" value="Genomic_DNA"/>
</dbReference>
<dbReference type="Proteomes" id="UP001501414">
    <property type="component" value="Unassembled WGS sequence"/>
</dbReference>
<protein>
    <submittedName>
        <fullName evidence="2">Uncharacterized protein</fullName>
    </submittedName>
</protein>
<comment type="caution">
    <text evidence="2">The sequence shown here is derived from an EMBL/GenBank/DDBJ whole genome shotgun (WGS) entry which is preliminary data.</text>
</comment>
<dbReference type="RefSeq" id="WP_344029023.1">
    <property type="nucleotide sequence ID" value="NZ_BAAAJK010000053.1"/>
</dbReference>
<evidence type="ECO:0000256" key="1">
    <source>
        <dbReference type="SAM" id="Phobius"/>
    </source>
</evidence>
<evidence type="ECO:0000313" key="3">
    <source>
        <dbReference type="Proteomes" id="UP001501414"/>
    </source>
</evidence>
<accession>A0ABN1Y990</accession>
<feature type="transmembrane region" description="Helical" evidence="1">
    <location>
        <begin position="47"/>
        <end position="67"/>
    </location>
</feature>
<keyword evidence="3" id="KW-1185">Reference proteome</keyword>
<evidence type="ECO:0000313" key="2">
    <source>
        <dbReference type="EMBL" id="GAA1401457.1"/>
    </source>
</evidence>
<feature type="transmembrane region" description="Helical" evidence="1">
    <location>
        <begin position="20"/>
        <end position="41"/>
    </location>
</feature>
<gene>
    <name evidence="2" type="ORF">GCM10009613_59820</name>
</gene>
<keyword evidence="1" id="KW-0812">Transmembrane</keyword>
<name>A0ABN1Y990_9PSEU</name>